<dbReference type="Proteomes" id="UP000198956">
    <property type="component" value="Unassembled WGS sequence"/>
</dbReference>
<evidence type="ECO:0000313" key="2">
    <source>
        <dbReference type="Proteomes" id="UP000198956"/>
    </source>
</evidence>
<reference evidence="1 2" key="1">
    <citation type="submission" date="2016-10" db="EMBL/GenBank/DDBJ databases">
        <authorList>
            <person name="de Groot N.N."/>
        </authorList>
    </citation>
    <scope>NUCLEOTIDE SEQUENCE [LARGE SCALE GENOMIC DNA]</scope>
    <source>
        <strain evidence="1 2">L 420-91</strain>
    </source>
</reference>
<name>A0A1G7YFD9_ANETH</name>
<sequence length="38" mass="4878">MEVKVIMPNPKSNWESCVQKYWQKEKQKWEKRRNQRKK</sequence>
<gene>
    <name evidence="1" type="ORF">SAMN04489735_1006121</name>
</gene>
<evidence type="ECO:0000313" key="1">
    <source>
        <dbReference type="EMBL" id="SDG95272.1"/>
    </source>
</evidence>
<dbReference type="AlphaFoldDB" id="A0A1G7YFD9"/>
<protein>
    <submittedName>
        <fullName evidence="1">Uncharacterized protein</fullName>
    </submittedName>
</protein>
<organism evidence="1 2">
    <name type="scientific">Aneurinibacillus thermoaerophilus</name>
    <dbReference type="NCBI Taxonomy" id="143495"/>
    <lineage>
        <taxon>Bacteria</taxon>
        <taxon>Bacillati</taxon>
        <taxon>Bacillota</taxon>
        <taxon>Bacilli</taxon>
        <taxon>Bacillales</taxon>
        <taxon>Paenibacillaceae</taxon>
        <taxon>Aneurinibacillus group</taxon>
        <taxon>Aneurinibacillus</taxon>
    </lineage>
</organism>
<proteinExistence type="predicted"/>
<dbReference type="EMBL" id="FNDE01000006">
    <property type="protein sequence ID" value="SDG95272.1"/>
    <property type="molecule type" value="Genomic_DNA"/>
</dbReference>
<accession>A0A1G7YFD9</accession>